<comment type="caution">
    <text evidence="3">The sequence shown here is derived from an EMBL/GenBank/DDBJ whole genome shotgun (WGS) entry which is preliminary data.</text>
</comment>
<name>A0AAD3H8Q4_9STRA</name>
<keyword evidence="4" id="KW-1185">Reference proteome</keyword>
<evidence type="ECO:0000313" key="4">
    <source>
        <dbReference type="Proteomes" id="UP001054902"/>
    </source>
</evidence>
<dbReference type="SUPFAM" id="SSF51735">
    <property type="entry name" value="NAD(P)-binding Rossmann-fold domains"/>
    <property type="match status" value="1"/>
</dbReference>
<gene>
    <name evidence="3" type="ORF">CTEN210_11021</name>
</gene>
<evidence type="ECO:0000313" key="3">
    <source>
        <dbReference type="EMBL" id="GFH54545.1"/>
    </source>
</evidence>
<keyword evidence="2" id="KW-0520">NAD</keyword>
<organism evidence="3 4">
    <name type="scientific">Chaetoceros tenuissimus</name>
    <dbReference type="NCBI Taxonomy" id="426638"/>
    <lineage>
        <taxon>Eukaryota</taxon>
        <taxon>Sar</taxon>
        <taxon>Stramenopiles</taxon>
        <taxon>Ochrophyta</taxon>
        <taxon>Bacillariophyta</taxon>
        <taxon>Coscinodiscophyceae</taxon>
        <taxon>Chaetocerotophycidae</taxon>
        <taxon>Chaetocerotales</taxon>
        <taxon>Chaetocerotaceae</taxon>
        <taxon>Chaetoceros</taxon>
    </lineage>
</organism>
<evidence type="ECO:0000256" key="1">
    <source>
        <dbReference type="ARBA" id="ARBA00007637"/>
    </source>
</evidence>
<proteinExistence type="inferred from homology"/>
<dbReference type="Gene3D" id="3.40.50.720">
    <property type="entry name" value="NAD(P)-binding Rossmann-like Domain"/>
    <property type="match status" value="1"/>
</dbReference>
<comment type="similarity">
    <text evidence="1">Belongs to the NAD(P)-dependent epimerase/dehydratase family.</text>
</comment>
<dbReference type="Proteomes" id="UP001054902">
    <property type="component" value="Unassembled WGS sequence"/>
</dbReference>
<dbReference type="InterPro" id="IPR036291">
    <property type="entry name" value="NAD(P)-bd_dom_sf"/>
</dbReference>
<evidence type="ECO:0008006" key="5">
    <source>
        <dbReference type="Google" id="ProtNLM"/>
    </source>
</evidence>
<dbReference type="AlphaFoldDB" id="A0AAD3H8Q4"/>
<sequence length="299" mass="32248">MSSLTSVTAFASPSLSSCDSVAVFGCGVLGTSLCKQILSCPDFQNKSVTAITKTTTNHEKILSNFENCDNFNVVTMDSIKGKEKFDSVVFCAPPSGFEDYPGAVREVAESLWSGPENGRFVFTSSGGIYGPGNGDIVDETSPLPESSKASPRSMRLIQAEEVVKEKNGAVLRLAGLYTLERGAHNFWLEKSDGNVKGSKDGIINLLHYDDAAGSCLAALTTENDIQGKTYLISDSNPTTRYGICESALKSKRYADKTMPSFGESDAGGKGKIYNGKYSNKQLGFVPRYESFDEFMEANK</sequence>
<accession>A0AAD3H8Q4</accession>
<reference evidence="3 4" key="1">
    <citation type="journal article" date="2021" name="Sci. Rep.">
        <title>The genome of the diatom Chaetoceros tenuissimus carries an ancient integrated fragment of an extant virus.</title>
        <authorList>
            <person name="Hongo Y."/>
            <person name="Kimura K."/>
            <person name="Takaki Y."/>
            <person name="Yoshida Y."/>
            <person name="Baba S."/>
            <person name="Kobayashi G."/>
            <person name="Nagasaki K."/>
            <person name="Hano T."/>
            <person name="Tomaru Y."/>
        </authorList>
    </citation>
    <scope>NUCLEOTIDE SEQUENCE [LARGE SCALE GENOMIC DNA]</scope>
    <source>
        <strain evidence="3 4">NIES-3715</strain>
    </source>
</reference>
<dbReference type="EMBL" id="BLLK01000047">
    <property type="protein sequence ID" value="GFH54545.1"/>
    <property type="molecule type" value="Genomic_DNA"/>
</dbReference>
<protein>
    <recommendedName>
        <fullName evidence="5">NAD-dependent epimerase/dehydratase domain-containing protein</fullName>
    </recommendedName>
</protein>
<dbReference type="PANTHER" id="PTHR43574">
    <property type="entry name" value="EPIMERASE-RELATED"/>
    <property type="match status" value="1"/>
</dbReference>
<evidence type="ECO:0000256" key="2">
    <source>
        <dbReference type="ARBA" id="ARBA00023027"/>
    </source>
</evidence>